<comment type="caution">
    <text evidence="2">The sequence shown here is derived from an EMBL/GenBank/DDBJ whole genome shotgun (WGS) entry which is preliminary data.</text>
</comment>
<protein>
    <submittedName>
        <fullName evidence="2">Uncharacterized protein</fullName>
    </submittedName>
</protein>
<dbReference type="EMBL" id="BARW01021388">
    <property type="protein sequence ID" value="GAI88473.1"/>
    <property type="molecule type" value="Genomic_DNA"/>
</dbReference>
<name>X1S6G6_9ZZZZ</name>
<feature type="non-terminal residue" evidence="2">
    <location>
        <position position="94"/>
    </location>
</feature>
<keyword evidence="1" id="KW-0812">Transmembrane</keyword>
<accession>X1S6G6</accession>
<proteinExistence type="predicted"/>
<feature type="transmembrane region" description="Helical" evidence="1">
    <location>
        <begin position="65"/>
        <end position="91"/>
    </location>
</feature>
<gene>
    <name evidence="2" type="ORF">S12H4_35927</name>
</gene>
<keyword evidence="1" id="KW-0472">Membrane</keyword>
<evidence type="ECO:0000256" key="1">
    <source>
        <dbReference type="SAM" id="Phobius"/>
    </source>
</evidence>
<sequence length="94" mass="10166">MAKKAKPFIRELFAAPLLASGELSEGYSKELREKALEQLDALPGIPDETKELLAERLSTDPITGLGFLMAAGMALGYMTISAVSSPFFALLNYQ</sequence>
<dbReference type="AlphaFoldDB" id="X1S6G6"/>
<reference evidence="2" key="1">
    <citation type="journal article" date="2014" name="Front. Microbiol.">
        <title>High frequency of phylogenetically diverse reductive dehalogenase-homologous genes in deep subseafloor sedimentary metagenomes.</title>
        <authorList>
            <person name="Kawai M."/>
            <person name="Futagami T."/>
            <person name="Toyoda A."/>
            <person name="Takaki Y."/>
            <person name="Nishi S."/>
            <person name="Hori S."/>
            <person name="Arai W."/>
            <person name="Tsubouchi T."/>
            <person name="Morono Y."/>
            <person name="Uchiyama I."/>
            <person name="Ito T."/>
            <person name="Fujiyama A."/>
            <person name="Inagaki F."/>
            <person name="Takami H."/>
        </authorList>
    </citation>
    <scope>NUCLEOTIDE SEQUENCE</scope>
    <source>
        <strain evidence="2">Expedition CK06-06</strain>
    </source>
</reference>
<keyword evidence="1" id="KW-1133">Transmembrane helix</keyword>
<evidence type="ECO:0000313" key="2">
    <source>
        <dbReference type="EMBL" id="GAI88473.1"/>
    </source>
</evidence>
<organism evidence="2">
    <name type="scientific">marine sediment metagenome</name>
    <dbReference type="NCBI Taxonomy" id="412755"/>
    <lineage>
        <taxon>unclassified sequences</taxon>
        <taxon>metagenomes</taxon>
        <taxon>ecological metagenomes</taxon>
    </lineage>
</organism>